<evidence type="ECO:0000313" key="2">
    <source>
        <dbReference type="EMBL" id="EMN1073614.1"/>
    </source>
</evidence>
<dbReference type="AlphaFoldDB" id="A0A345IDP0"/>
<gene>
    <name evidence="3" type="ORF">APD33_15425</name>
    <name evidence="1" type="ORF">MKP18_004000</name>
    <name evidence="2" type="ORF">MKP18_004001</name>
</gene>
<name>A0A345IDP0_ACIBA</name>
<evidence type="ECO:0000313" key="1">
    <source>
        <dbReference type="EMBL" id="EKU3570516.1"/>
    </source>
</evidence>
<reference evidence="3 4" key="1">
    <citation type="submission" date="2015-10" db="EMBL/GenBank/DDBJ databases">
        <title>The utility of whole genome sequencing in characterizing Acinetobacter epidemiology and analyzing hospital outbreaks.</title>
        <authorList>
            <person name="Ozer E.A."/>
            <person name="Fitzpatrick M.A."/>
            <person name="Hauser A.R."/>
        </authorList>
    </citation>
    <scope>NUCLEOTIDE SEQUENCE [LARGE SCALE GENOMIC DNA]</scope>
    <source>
        <strain evidence="3 4">ABBL072</strain>
    </source>
</reference>
<proteinExistence type="predicted"/>
<protein>
    <submittedName>
        <fullName evidence="1">Uncharacterized protein</fullName>
    </submittedName>
</protein>
<dbReference type="EMBL" id="LLGC01000140">
    <property type="protein sequence ID" value="KQE06539.1"/>
    <property type="molecule type" value="Genomic_DNA"/>
</dbReference>
<evidence type="ECO:0000313" key="3">
    <source>
        <dbReference type="EMBL" id="KQE06539.1"/>
    </source>
</evidence>
<comment type="caution">
    <text evidence="1">The sequence shown here is derived from an EMBL/GenBank/DDBJ whole genome shotgun (WGS) entry which is preliminary data.</text>
</comment>
<dbReference type="EMBL" id="ABFEVW020000048">
    <property type="protein sequence ID" value="EKU3570516.1"/>
    <property type="molecule type" value="Genomic_DNA"/>
</dbReference>
<dbReference type="EMBL" id="ABFEVW030000049">
    <property type="protein sequence ID" value="EMN1073614.1"/>
    <property type="molecule type" value="Genomic_DNA"/>
</dbReference>
<reference evidence="1" key="2">
    <citation type="submission" date="2023-06" db="EMBL/GenBank/DDBJ databases">
        <authorList>
            <consortium name="Clinical and Environmental Microbiology Branch: Whole genome sequencing antimicrobial resistance pathogens in the healthcare setting"/>
        </authorList>
    </citation>
    <scope>NUCLEOTIDE SEQUENCE</scope>
    <source>
        <strain evidence="1">2021GN-00227</strain>
    </source>
</reference>
<evidence type="ECO:0000313" key="4">
    <source>
        <dbReference type="Proteomes" id="UP000051449"/>
    </source>
</evidence>
<dbReference type="Proteomes" id="UP000051449">
    <property type="component" value="Unassembled WGS sequence"/>
</dbReference>
<organism evidence="1">
    <name type="scientific">Acinetobacter baumannii</name>
    <dbReference type="NCBI Taxonomy" id="470"/>
    <lineage>
        <taxon>Bacteria</taxon>
        <taxon>Pseudomonadati</taxon>
        <taxon>Pseudomonadota</taxon>
        <taxon>Gammaproteobacteria</taxon>
        <taxon>Moraxellales</taxon>
        <taxon>Moraxellaceae</taxon>
        <taxon>Acinetobacter</taxon>
        <taxon>Acinetobacter calcoaceticus/baumannii complex</taxon>
    </lineage>
</organism>
<dbReference type="RefSeq" id="WP_001071102.1">
    <property type="nucleotide sequence ID" value="NZ_CAJHFC010000044.1"/>
</dbReference>
<sequence>MNQEQFQECMKIWIKPDTWHTNHPCDTKRFNQAIQQLMSITGTRLLHPEDFSEQLYIALANEYPKLGQSFIREQVENATQKYDIISSYLYDIRN</sequence>
<accession>A0A345IDP0</accession>